<dbReference type="InterPro" id="IPR024079">
    <property type="entry name" value="MetalloPept_cat_dom_sf"/>
</dbReference>
<dbReference type="InterPro" id="IPR000718">
    <property type="entry name" value="Peptidase_M13"/>
</dbReference>
<dbReference type="GO" id="GO:0016485">
    <property type="term" value="P:protein processing"/>
    <property type="evidence" value="ECO:0007669"/>
    <property type="project" value="TreeGrafter"/>
</dbReference>
<dbReference type="GO" id="GO:0005886">
    <property type="term" value="C:plasma membrane"/>
    <property type="evidence" value="ECO:0007669"/>
    <property type="project" value="UniProtKB-SubCell"/>
</dbReference>
<comment type="cofactor">
    <cofactor evidence="1">
        <name>Zn(2+)</name>
        <dbReference type="ChEBI" id="CHEBI:29105"/>
    </cofactor>
</comment>
<accession>A0A0L0C1W8</accession>
<dbReference type="GO" id="GO:0046872">
    <property type="term" value="F:metal ion binding"/>
    <property type="evidence" value="ECO:0007669"/>
    <property type="project" value="UniProtKB-KW"/>
</dbReference>
<keyword evidence="9" id="KW-0732">Signal</keyword>
<evidence type="ECO:0000256" key="1">
    <source>
        <dbReference type="ARBA" id="ARBA00001947"/>
    </source>
</evidence>
<dbReference type="InterPro" id="IPR042089">
    <property type="entry name" value="Peptidase_M13_dom_2"/>
</dbReference>
<dbReference type="Gene3D" id="1.10.1380.10">
    <property type="entry name" value="Neutral endopeptidase , domain2"/>
    <property type="match status" value="1"/>
</dbReference>
<dbReference type="AlphaFoldDB" id="A0A0L0C1W8"/>
<evidence type="ECO:0000313" key="12">
    <source>
        <dbReference type="EMBL" id="KNC26252.1"/>
    </source>
</evidence>
<evidence type="ECO:0000256" key="8">
    <source>
        <dbReference type="ARBA" id="ARBA00023049"/>
    </source>
</evidence>
<dbReference type="OrthoDB" id="7842934at2759"/>
<keyword evidence="6" id="KW-0378">Hydrolase</keyword>
<gene>
    <name evidence="12" type="ORF">FF38_01127</name>
</gene>
<evidence type="ECO:0000259" key="10">
    <source>
        <dbReference type="Pfam" id="PF01431"/>
    </source>
</evidence>
<dbReference type="InterPro" id="IPR008753">
    <property type="entry name" value="Peptidase_M13_N"/>
</dbReference>
<dbReference type="InterPro" id="IPR018497">
    <property type="entry name" value="Peptidase_M13_C"/>
</dbReference>
<dbReference type="Gene3D" id="3.40.390.10">
    <property type="entry name" value="Collagenase (Catalytic Domain)"/>
    <property type="match status" value="2"/>
</dbReference>
<keyword evidence="4" id="KW-0645">Protease</keyword>
<dbReference type="GO" id="GO:0004222">
    <property type="term" value="F:metalloendopeptidase activity"/>
    <property type="evidence" value="ECO:0007669"/>
    <property type="project" value="InterPro"/>
</dbReference>
<protein>
    <submittedName>
        <fullName evidence="12">Uncharacterized protein</fullName>
    </submittedName>
</protein>
<comment type="subcellular location">
    <subcellularLocation>
        <location evidence="2">Cell membrane</location>
        <topology evidence="2">Single-pass type II membrane protein</topology>
    </subcellularLocation>
</comment>
<dbReference type="Pfam" id="PF01431">
    <property type="entry name" value="Peptidase_M13"/>
    <property type="match status" value="1"/>
</dbReference>
<name>A0A0L0C1W8_LUCCU</name>
<keyword evidence="8" id="KW-0482">Metalloprotease</keyword>
<dbReference type="Pfam" id="PF05649">
    <property type="entry name" value="Peptidase_M13_N"/>
    <property type="match status" value="1"/>
</dbReference>
<feature type="chain" id="PRO_5005535417" evidence="9">
    <location>
        <begin position="25"/>
        <end position="624"/>
    </location>
</feature>
<evidence type="ECO:0000256" key="9">
    <source>
        <dbReference type="SAM" id="SignalP"/>
    </source>
</evidence>
<evidence type="ECO:0000256" key="6">
    <source>
        <dbReference type="ARBA" id="ARBA00022801"/>
    </source>
</evidence>
<dbReference type="OMA" id="HEPEFIC"/>
<dbReference type="Proteomes" id="UP000037069">
    <property type="component" value="Unassembled WGS sequence"/>
</dbReference>
<evidence type="ECO:0000256" key="3">
    <source>
        <dbReference type="ARBA" id="ARBA00007357"/>
    </source>
</evidence>
<evidence type="ECO:0000256" key="5">
    <source>
        <dbReference type="ARBA" id="ARBA00022723"/>
    </source>
</evidence>
<feature type="domain" description="Peptidase M13 C-terminal" evidence="10">
    <location>
        <begin position="467"/>
        <end position="622"/>
    </location>
</feature>
<evidence type="ECO:0000313" key="13">
    <source>
        <dbReference type="Proteomes" id="UP000037069"/>
    </source>
</evidence>
<reference evidence="12 13" key="1">
    <citation type="journal article" date="2015" name="Nat. Commun.">
        <title>Lucilia cuprina genome unlocks parasitic fly biology to underpin future interventions.</title>
        <authorList>
            <person name="Anstead C.A."/>
            <person name="Korhonen P.K."/>
            <person name="Young N.D."/>
            <person name="Hall R.S."/>
            <person name="Jex A.R."/>
            <person name="Murali S.C."/>
            <person name="Hughes D.S."/>
            <person name="Lee S.F."/>
            <person name="Perry T."/>
            <person name="Stroehlein A.J."/>
            <person name="Ansell B.R."/>
            <person name="Breugelmans B."/>
            <person name="Hofmann A."/>
            <person name="Qu J."/>
            <person name="Dugan S."/>
            <person name="Lee S.L."/>
            <person name="Chao H."/>
            <person name="Dinh H."/>
            <person name="Han Y."/>
            <person name="Doddapaneni H.V."/>
            <person name="Worley K.C."/>
            <person name="Muzny D.M."/>
            <person name="Ioannidis P."/>
            <person name="Waterhouse R.M."/>
            <person name="Zdobnov E.M."/>
            <person name="James P.J."/>
            <person name="Bagnall N.H."/>
            <person name="Kotze A.C."/>
            <person name="Gibbs R.A."/>
            <person name="Richards S."/>
            <person name="Batterham P."/>
            <person name="Gasser R.B."/>
        </authorList>
    </citation>
    <scope>NUCLEOTIDE SEQUENCE [LARGE SCALE GENOMIC DNA]</scope>
    <source>
        <strain evidence="12 13">LS</strain>
        <tissue evidence="12">Full body</tissue>
    </source>
</reference>
<dbReference type="PROSITE" id="PS51885">
    <property type="entry name" value="NEPRILYSIN"/>
    <property type="match status" value="1"/>
</dbReference>
<dbReference type="PANTHER" id="PTHR11733:SF167">
    <property type="entry name" value="FI17812P1-RELATED"/>
    <property type="match status" value="1"/>
</dbReference>
<comment type="caution">
    <text evidence="12">The sequence shown here is derived from an EMBL/GenBank/DDBJ whole genome shotgun (WGS) entry which is preliminary data.</text>
</comment>
<dbReference type="SUPFAM" id="SSF55486">
    <property type="entry name" value="Metalloproteases ('zincins'), catalytic domain"/>
    <property type="match status" value="1"/>
</dbReference>
<evidence type="ECO:0000259" key="11">
    <source>
        <dbReference type="Pfam" id="PF05649"/>
    </source>
</evidence>
<keyword evidence="7" id="KW-0862">Zinc</keyword>
<proteinExistence type="inferred from homology"/>
<keyword evidence="5" id="KW-0479">Metal-binding</keyword>
<comment type="similarity">
    <text evidence="3">Belongs to the peptidase M13 family.</text>
</comment>
<sequence>MNFKQVFLSLSILLQLWLSETASTYNSRQTNRKQKKIIEGSMDLKANPCNDFYQFACGNWDEVFMEAGTKYYEPITMLDYNVNKEMSGVFKRFIPRNKPKFIQNAYNYYTSCVDLSKYEAVKYLVWLKANDQFKWPSLWTPPKKNTQFDWVQTLAKMRTYGLNDVFIQQIVMSQINDVKSFIIDIDKPVMDDGFKPLTEVNLNVLMNSLPAAISTEELQKLWLEIESFEKKLQELDEIEDSEVENEEDYIKERSIYVKDLPLDWLKDYLKVILNQTDLNPHMALYIQNIPYMKALDSLLKQYTQRFICKYLEIRFLWHLHQDGPANFLDEDCLSSTRSLMSTAMHWLYEEQHPELAREYASIYEMFNNVRKHFNNTIIKNNHGFNATVIEYLQNKINNMKLRLNNIPRSGTVATLEKFYQPLDLDAEKFYENHLKLLRFNFQARQQLLNSKTTILDFTYLENSETGSIPGFLLAHEMFHGFDDSGLLTDANGSMSLIQFEENPLFNASFNCLLELNPLVISEKIADVSGLRYAYQAFFDANPDARTKTRRIYGQEISMSKVFFLNFAQFFCGNTSPDEFSSMSDHGSDRERVTDALTHFPEFAKTFSCSRQHRMYPHDACHLWR</sequence>
<dbReference type="PANTHER" id="PTHR11733">
    <property type="entry name" value="ZINC METALLOPROTEASE FAMILY M13 NEPRILYSIN-RELATED"/>
    <property type="match status" value="1"/>
</dbReference>
<organism evidence="12 13">
    <name type="scientific">Lucilia cuprina</name>
    <name type="common">Green bottle fly</name>
    <name type="synonym">Australian sheep blowfly</name>
    <dbReference type="NCBI Taxonomy" id="7375"/>
    <lineage>
        <taxon>Eukaryota</taxon>
        <taxon>Metazoa</taxon>
        <taxon>Ecdysozoa</taxon>
        <taxon>Arthropoda</taxon>
        <taxon>Hexapoda</taxon>
        <taxon>Insecta</taxon>
        <taxon>Pterygota</taxon>
        <taxon>Neoptera</taxon>
        <taxon>Endopterygota</taxon>
        <taxon>Diptera</taxon>
        <taxon>Brachycera</taxon>
        <taxon>Muscomorpha</taxon>
        <taxon>Oestroidea</taxon>
        <taxon>Calliphoridae</taxon>
        <taxon>Luciliinae</taxon>
        <taxon>Lucilia</taxon>
    </lineage>
</organism>
<feature type="domain" description="Peptidase M13 N-terminal" evidence="11">
    <location>
        <begin position="48"/>
        <end position="401"/>
    </location>
</feature>
<evidence type="ECO:0000256" key="4">
    <source>
        <dbReference type="ARBA" id="ARBA00022670"/>
    </source>
</evidence>
<dbReference type="EMBL" id="JRES01000997">
    <property type="protein sequence ID" value="KNC26252.1"/>
    <property type="molecule type" value="Genomic_DNA"/>
</dbReference>
<keyword evidence="13" id="KW-1185">Reference proteome</keyword>
<feature type="signal peptide" evidence="9">
    <location>
        <begin position="1"/>
        <end position="24"/>
    </location>
</feature>
<evidence type="ECO:0000256" key="2">
    <source>
        <dbReference type="ARBA" id="ARBA00004401"/>
    </source>
</evidence>
<evidence type="ECO:0000256" key="7">
    <source>
        <dbReference type="ARBA" id="ARBA00022833"/>
    </source>
</evidence>